<sequence>MTDEEYGLIRDYIILPFVKKMVQNNMAKIKAESMTLNELFFRSCKRVLELIEDDINLSRRNVGRLKMQITQVKQNDDSVEYEIRVRGYVHDITLQRHVAKREMATMRDSYIANVVFK</sequence>
<organism evidence="1 2">
    <name type="scientific">Paenibacillus glycanilyticus</name>
    <dbReference type="NCBI Taxonomy" id="126569"/>
    <lineage>
        <taxon>Bacteria</taxon>
        <taxon>Bacillati</taxon>
        <taxon>Bacillota</taxon>
        <taxon>Bacilli</taxon>
        <taxon>Bacillales</taxon>
        <taxon>Paenibacillaceae</taxon>
        <taxon>Paenibacillus</taxon>
    </lineage>
</organism>
<evidence type="ECO:0000313" key="1">
    <source>
        <dbReference type="EMBL" id="GMK49142.1"/>
    </source>
</evidence>
<dbReference type="Proteomes" id="UP001285921">
    <property type="component" value="Unassembled WGS sequence"/>
</dbReference>
<dbReference type="EMBL" id="BTCL01000051">
    <property type="protein sequence ID" value="GMK49142.1"/>
    <property type="molecule type" value="Genomic_DNA"/>
</dbReference>
<keyword evidence="2" id="KW-1185">Reference proteome</keyword>
<name>A0ABQ6NY96_9BACL</name>
<comment type="caution">
    <text evidence="1">The sequence shown here is derived from an EMBL/GenBank/DDBJ whole genome shotgun (WGS) entry which is preliminary data.</text>
</comment>
<evidence type="ECO:0000313" key="2">
    <source>
        <dbReference type="Proteomes" id="UP001285921"/>
    </source>
</evidence>
<accession>A0ABQ6NY96</accession>
<proteinExistence type="predicted"/>
<dbReference type="Pfam" id="PF26325">
    <property type="entry name" value="YhjD"/>
    <property type="match status" value="1"/>
</dbReference>
<dbReference type="InterPro" id="IPR058600">
    <property type="entry name" value="YhjD-like"/>
</dbReference>
<protein>
    <submittedName>
        <fullName evidence="1">Uncharacterized protein</fullName>
    </submittedName>
</protein>
<gene>
    <name evidence="1" type="ORF">PghCCS26_62720</name>
</gene>
<reference evidence="1 2" key="1">
    <citation type="submission" date="2023-05" db="EMBL/GenBank/DDBJ databases">
        <title>Draft genome of Paenibacillus sp. CCS26.</title>
        <authorList>
            <person name="Akita H."/>
            <person name="Shinto Y."/>
            <person name="Kimura Z."/>
        </authorList>
    </citation>
    <scope>NUCLEOTIDE SEQUENCE [LARGE SCALE GENOMIC DNA]</scope>
    <source>
        <strain evidence="1 2">CCS26</strain>
    </source>
</reference>